<gene>
    <name evidence="1" type="ORF">OCL06_09945</name>
</gene>
<dbReference type="EMBL" id="JAOTJC010000008">
    <property type="protein sequence ID" value="MCU7554921.1"/>
    <property type="molecule type" value="Genomic_DNA"/>
</dbReference>
<evidence type="ECO:0000313" key="1">
    <source>
        <dbReference type="EMBL" id="MCU7554921.1"/>
    </source>
</evidence>
<sequence>MSASTIESISEFLLHAGTNFQVLDLGRGIDELSAQAFLDIENGTVPAPKPRQQHAWFAIVFWNTQAANQHYIWFLKLPLDEQGLLVTASRNHFLEIIVDALGSSLADDSEKAEKLPDNPYSFVPPQSQMAQCNAKIKAMLSLPLSEGAALAREYAMNPSETDWQSIPIQGIADLAFQLTDSELESSLINNFDQFNPAFQDALMQACEAVPVSDRLQGVFFSKLESGEQVNLAALRGVAATEHQPTLARSVSGLLSHHELDIDSLSVIAARHFTQFDAALTKQFFEAVAKVDERESLDGQLFSGLFADLVQIPSLRSQVLLMLRDENRSPQLAAAIGRLFQQTRSS</sequence>
<dbReference type="Proteomes" id="UP001209257">
    <property type="component" value="Unassembled WGS sequence"/>
</dbReference>
<reference evidence="2" key="1">
    <citation type="submission" date="2023-07" db="EMBL/GenBank/DDBJ databases">
        <title>Study on multiphase classification of strain Alteromonas salexigens isolated from the Yellow Sea.</title>
        <authorList>
            <person name="Sun L."/>
        </authorList>
    </citation>
    <scope>NUCLEOTIDE SEQUENCE [LARGE SCALE GENOMIC DNA]</scope>
    <source>
        <strain evidence="2">ASW11-19</strain>
    </source>
</reference>
<dbReference type="InterPro" id="IPR021936">
    <property type="entry name" value="DUF3549"/>
</dbReference>
<accession>A0ABT2VRR9</accession>
<dbReference type="RefSeq" id="WP_262994069.1">
    <property type="nucleotide sequence ID" value="NZ_JAOTJC010000008.1"/>
</dbReference>
<organism evidence="1 2">
    <name type="scientific">Alteromonas salexigens</name>
    <dbReference type="NCBI Taxonomy" id="2982530"/>
    <lineage>
        <taxon>Bacteria</taxon>
        <taxon>Pseudomonadati</taxon>
        <taxon>Pseudomonadota</taxon>
        <taxon>Gammaproteobacteria</taxon>
        <taxon>Alteromonadales</taxon>
        <taxon>Alteromonadaceae</taxon>
        <taxon>Alteromonas/Salinimonas group</taxon>
        <taxon>Alteromonas</taxon>
    </lineage>
</organism>
<name>A0ABT2VRR9_9ALTE</name>
<proteinExistence type="predicted"/>
<dbReference type="Pfam" id="PF12069">
    <property type="entry name" value="DUF3549"/>
    <property type="match status" value="1"/>
</dbReference>
<protein>
    <submittedName>
        <fullName evidence="1">DUF3549 family protein</fullName>
    </submittedName>
</protein>
<keyword evidence="2" id="KW-1185">Reference proteome</keyword>
<evidence type="ECO:0000313" key="2">
    <source>
        <dbReference type="Proteomes" id="UP001209257"/>
    </source>
</evidence>
<comment type="caution">
    <text evidence="1">The sequence shown here is derived from an EMBL/GenBank/DDBJ whole genome shotgun (WGS) entry which is preliminary data.</text>
</comment>